<accession>A0AAP0PNL4</accession>
<reference evidence="2 3" key="1">
    <citation type="submission" date="2024-01" db="EMBL/GenBank/DDBJ databases">
        <title>Genome assemblies of Stephania.</title>
        <authorList>
            <person name="Yang L."/>
        </authorList>
    </citation>
    <scope>NUCLEOTIDE SEQUENCE [LARGE SCALE GENOMIC DNA]</scope>
    <source>
        <strain evidence="2">JXDWG</strain>
        <tissue evidence="2">Leaf</tissue>
    </source>
</reference>
<keyword evidence="3" id="KW-1185">Reference proteome</keyword>
<feature type="compositionally biased region" description="Low complexity" evidence="1">
    <location>
        <begin position="117"/>
        <end position="149"/>
    </location>
</feature>
<evidence type="ECO:0000313" key="3">
    <source>
        <dbReference type="Proteomes" id="UP001419268"/>
    </source>
</evidence>
<protein>
    <submittedName>
        <fullName evidence="2">Uncharacterized protein</fullName>
    </submittedName>
</protein>
<dbReference type="AlphaFoldDB" id="A0AAP0PNL4"/>
<gene>
    <name evidence="2" type="ORF">Scep_007821</name>
</gene>
<evidence type="ECO:0000313" key="2">
    <source>
        <dbReference type="EMBL" id="KAK9149064.1"/>
    </source>
</evidence>
<dbReference type="EMBL" id="JBBNAG010000003">
    <property type="protein sequence ID" value="KAK9149064.1"/>
    <property type="molecule type" value="Genomic_DNA"/>
</dbReference>
<feature type="region of interest" description="Disordered" evidence="1">
    <location>
        <begin position="96"/>
        <end position="149"/>
    </location>
</feature>
<name>A0AAP0PNL4_9MAGN</name>
<proteinExistence type="predicted"/>
<evidence type="ECO:0000256" key="1">
    <source>
        <dbReference type="SAM" id="MobiDB-lite"/>
    </source>
</evidence>
<organism evidence="2 3">
    <name type="scientific">Stephania cephalantha</name>
    <dbReference type="NCBI Taxonomy" id="152367"/>
    <lineage>
        <taxon>Eukaryota</taxon>
        <taxon>Viridiplantae</taxon>
        <taxon>Streptophyta</taxon>
        <taxon>Embryophyta</taxon>
        <taxon>Tracheophyta</taxon>
        <taxon>Spermatophyta</taxon>
        <taxon>Magnoliopsida</taxon>
        <taxon>Ranunculales</taxon>
        <taxon>Menispermaceae</taxon>
        <taxon>Menispermoideae</taxon>
        <taxon>Cissampelideae</taxon>
        <taxon>Stephania</taxon>
    </lineage>
</organism>
<dbReference type="Proteomes" id="UP001419268">
    <property type="component" value="Unassembled WGS sequence"/>
</dbReference>
<comment type="caution">
    <text evidence="2">The sequence shown here is derived from an EMBL/GenBank/DDBJ whole genome shotgun (WGS) entry which is preliminary data.</text>
</comment>
<sequence>MILISHLTVLTSHNSQVSRLSLPSLSDSRVLSTLSHQTANPLGLSPPSRVAGLASHIRRLARLVERRRLHLHLHRSGSHFSHRLDGAKQFLGNALLSHFPRRGATATTPPSPPCPPTTGTTAPTTPSTSLSPPISSPTLSPAPLSTRPR</sequence>